<dbReference type="EMBL" id="AZEU01000169">
    <property type="protein sequence ID" value="KRL44139.1"/>
    <property type="molecule type" value="Genomic_DNA"/>
</dbReference>
<evidence type="ECO:0000256" key="5">
    <source>
        <dbReference type="SAM" id="Phobius"/>
    </source>
</evidence>
<comment type="caution">
    <text evidence="6">The sequence shown here is derived from an EMBL/GenBank/DDBJ whole genome shotgun (WGS) entry which is preliminary data.</text>
</comment>
<dbReference type="Gene3D" id="2.40.260.10">
    <property type="entry name" value="Sortase"/>
    <property type="match status" value="1"/>
</dbReference>
<dbReference type="InterPro" id="IPR042007">
    <property type="entry name" value="Sortase_A"/>
</dbReference>
<evidence type="ECO:0000256" key="4">
    <source>
        <dbReference type="PIRSR" id="PIRSR605754-1"/>
    </source>
</evidence>
<dbReference type="PATRIC" id="fig|1423769.4.peg.1499"/>
<gene>
    <name evidence="6" type="ORF">FD01_GL001394</name>
</gene>
<keyword evidence="1" id="KW-0645">Protease</keyword>
<dbReference type="NCBIfam" id="TIGR01076">
    <property type="entry name" value="sortase_fam"/>
    <property type="match status" value="1"/>
</dbReference>
<name>A0A0R1QSF6_9LACO</name>
<dbReference type="SUPFAM" id="SSF63817">
    <property type="entry name" value="Sortase"/>
    <property type="match status" value="1"/>
</dbReference>
<dbReference type="GO" id="GO:0006508">
    <property type="term" value="P:proteolysis"/>
    <property type="evidence" value="ECO:0007669"/>
    <property type="project" value="UniProtKB-KW"/>
</dbReference>
<dbReference type="AlphaFoldDB" id="A0A0R1QSF6"/>
<dbReference type="OrthoDB" id="2329152at2"/>
<keyword evidence="5" id="KW-0812">Transmembrane</keyword>
<protein>
    <submittedName>
        <fullName evidence="6">C60 family sortase</fullName>
    </submittedName>
</protein>
<dbReference type="CDD" id="cd06165">
    <property type="entry name" value="Sortase_A"/>
    <property type="match status" value="1"/>
</dbReference>
<keyword evidence="7" id="KW-1185">Reference proteome</keyword>
<feature type="transmembrane region" description="Helical" evidence="5">
    <location>
        <begin position="9"/>
        <end position="28"/>
    </location>
</feature>
<reference evidence="6 7" key="1">
    <citation type="journal article" date="2015" name="Genome Announc.">
        <title>Expanding the biotechnology potential of lactobacilli through comparative genomics of 213 strains and associated genera.</title>
        <authorList>
            <person name="Sun Z."/>
            <person name="Harris H.M."/>
            <person name="McCann A."/>
            <person name="Guo C."/>
            <person name="Argimon S."/>
            <person name="Zhang W."/>
            <person name="Yang X."/>
            <person name="Jeffery I.B."/>
            <person name="Cooney J.C."/>
            <person name="Kagawa T.F."/>
            <person name="Liu W."/>
            <person name="Song Y."/>
            <person name="Salvetti E."/>
            <person name="Wrobel A."/>
            <person name="Rasinkangas P."/>
            <person name="Parkhill J."/>
            <person name="Rea M.C."/>
            <person name="O'Sullivan O."/>
            <person name="Ritari J."/>
            <person name="Douillard F.P."/>
            <person name="Paul Ross R."/>
            <person name="Yang R."/>
            <person name="Briner A.E."/>
            <person name="Felis G.E."/>
            <person name="de Vos W.M."/>
            <person name="Barrangou R."/>
            <person name="Klaenhammer T.R."/>
            <person name="Caufield P.W."/>
            <person name="Cui Y."/>
            <person name="Zhang H."/>
            <person name="O'Toole P.W."/>
        </authorList>
    </citation>
    <scope>NUCLEOTIDE SEQUENCE [LARGE SCALE GENOMIC DNA]</scope>
    <source>
        <strain evidence="6 7">DSM 13343</strain>
    </source>
</reference>
<dbReference type="Proteomes" id="UP000051790">
    <property type="component" value="Unassembled WGS sequence"/>
</dbReference>
<evidence type="ECO:0000256" key="2">
    <source>
        <dbReference type="ARBA" id="ARBA00022801"/>
    </source>
</evidence>
<feature type="active site" description="Proton donor/acceptor" evidence="4">
    <location>
        <position position="129"/>
    </location>
</feature>
<feature type="active site" description="Acyl-thioester intermediate" evidence="4">
    <location>
        <position position="202"/>
    </location>
</feature>
<evidence type="ECO:0000313" key="7">
    <source>
        <dbReference type="Proteomes" id="UP000051790"/>
    </source>
</evidence>
<dbReference type="Pfam" id="PF04203">
    <property type="entry name" value="Sortase"/>
    <property type="match status" value="1"/>
</dbReference>
<sequence>MKQEKHIKQLVYSVGILFCIMMLTYLGWRGYRYYLYYQLRQAPQVELNSRFLGNGRINSQTISSLNRNRRKAQDKGYNRYASGILKIPSIKVDLPIFSGINRYTLSLGVAKDYYYDSQMGKGNYVLAGHNMRLPGVLLSDLKSVKVGDRVYLYNKHYRFSYQVYSNRVVSPYVKLVDGIPAKGSAYWLPTGKQTPIVTVYDCAQVGHKRRVVQGKLISEGKIKKGEINQWILIL</sequence>
<accession>A0A0R1QSF6</accession>
<keyword evidence="5" id="KW-1133">Transmembrane helix</keyword>
<dbReference type="InterPro" id="IPR023365">
    <property type="entry name" value="Sortase_dom-sf"/>
</dbReference>
<proteinExistence type="predicted"/>
<organism evidence="6 7">
    <name type="scientific">Lacticaseibacillus manihotivorans DSM 13343 = JCM 12514</name>
    <dbReference type="NCBI Taxonomy" id="1423769"/>
    <lineage>
        <taxon>Bacteria</taxon>
        <taxon>Bacillati</taxon>
        <taxon>Bacillota</taxon>
        <taxon>Bacilli</taxon>
        <taxon>Lactobacillales</taxon>
        <taxon>Lactobacillaceae</taxon>
        <taxon>Lacticaseibacillus</taxon>
    </lineage>
</organism>
<dbReference type="InterPro" id="IPR005754">
    <property type="entry name" value="Sortase"/>
</dbReference>
<dbReference type="GO" id="GO:0008234">
    <property type="term" value="F:cysteine-type peptidase activity"/>
    <property type="evidence" value="ECO:0007669"/>
    <property type="project" value="UniProtKB-KW"/>
</dbReference>
<keyword evidence="3" id="KW-0788">Thiol protease</keyword>
<evidence type="ECO:0000256" key="3">
    <source>
        <dbReference type="ARBA" id="ARBA00022807"/>
    </source>
</evidence>
<dbReference type="RefSeq" id="WP_054719494.1">
    <property type="nucleotide sequence ID" value="NZ_AZEU01000169.1"/>
</dbReference>
<evidence type="ECO:0000313" key="6">
    <source>
        <dbReference type="EMBL" id="KRL44139.1"/>
    </source>
</evidence>
<keyword evidence="5" id="KW-0472">Membrane</keyword>
<evidence type="ECO:0000256" key="1">
    <source>
        <dbReference type="ARBA" id="ARBA00022670"/>
    </source>
</evidence>
<keyword evidence="2" id="KW-0378">Hydrolase</keyword>